<dbReference type="InterPro" id="IPR015422">
    <property type="entry name" value="PyrdxlP-dep_Trfase_small"/>
</dbReference>
<evidence type="ECO:0000256" key="4">
    <source>
        <dbReference type="RuleBase" id="RU004508"/>
    </source>
</evidence>
<dbReference type="PANTHER" id="PTHR30244">
    <property type="entry name" value="TRANSAMINASE"/>
    <property type="match status" value="1"/>
</dbReference>
<dbReference type="SUPFAM" id="SSF53383">
    <property type="entry name" value="PLP-dependent transferases"/>
    <property type="match status" value="1"/>
</dbReference>
<comment type="similarity">
    <text evidence="1 4">Belongs to the DegT/DnrJ/EryC1 family.</text>
</comment>
<protein>
    <recommendedName>
        <fullName evidence="7">UDP-4-amino-4, 6-dideoxy-N-acetyl-beta-L-altrosamine transaminase</fullName>
    </recommendedName>
</protein>
<dbReference type="InterPro" id="IPR000653">
    <property type="entry name" value="DegT/StrS_aminotransferase"/>
</dbReference>
<proteinExistence type="inferred from homology"/>
<evidence type="ECO:0008006" key="7">
    <source>
        <dbReference type="Google" id="ProtNLM"/>
    </source>
</evidence>
<keyword evidence="6" id="KW-1185">Reference proteome</keyword>
<dbReference type="GO" id="GO:0008483">
    <property type="term" value="F:transaminase activity"/>
    <property type="evidence" value="ECO:0007669"/>
    <property type="project" value="TreeGrafter"/>
</dbReference>
<comment type="caution">
    <text evidence="5">The sequence shown here is derived from an EMBL/GenBank/DDBJ whole genome shotgun (WGS) entry which is preliminary data.</text>
</comment>
<dbReference type="AlphaFoldDB" id="A0A2S4JWT2"/>
<dbReference type="PANTHER" id="PTHR30244:SF34">
    <property type="entry name" value="DTDP-4-AMINO-4,6-DIDEOXYGALACTOSE TRANSAMINASE"/>
    <property type="match status" value="1"/>
</dbReference>
<dbReference type="InterPro" id="IPR015421">
    <property type="entry name" value="PyrdxlP-dep_Trfase_major"/>
</dbReference>
<feature type="modified residue" description="N6-(pyridoxal phosphate)lysine" evidence="3">
    <location>
        <position position="188"/>
    </location>
</feature>
<dbReference type="GO" id="GO:0030170">
    <property type="term" value="F:pyridoxal phosphate binding"/>
    <property type="evidence" value="ECO:0007669"/>
    <property type="project" value="TreeGrafter"/>
</dbReference>
<dbReference type="InterPro" id="IPR015424">
    <property type="entry name" value="PyrdxlP-dep_Trfase"/>
</dbReference>
<gene>
    <name evidence="5" type="ORF">AU468_04775</name>
</gene>
<name>A0A2S4JWT2_9SPIO</name>
<dbReference type="OrthoDB" id="9810913at2"/>
<dbReference type="CDD" id="cd00616">
    <property type="entry name" value="AHBA_syn"/>
    <property type="match status" value="1"/>
</dbReference>
<accession>A0A2S4JWT2</accession>
<dbReference type="Proteomes" id="UP000237350">
    <property type="component" value="Unassembled WGS sequence"/>
</dbReference>
<dbReference type="GO" id="GO:0000271">
    <property type="term" value="P:polysaccharide biosynthetic process"/>
    <property type="evidence" value="ECO:0007669"/>
    <property type="project" value="TreeGrafter"/>
</dbReference>
<evidence type="ECO:0000313" key="6">
    <source>
        <dbReference type="Proteomes" id="UP000237350"/>
    </source>
</evidence>
<dbReference type="Gene3D" id="3.90.1150.10">
    <property type="entry name" value="Aspartate Aminotransferase, domain 1"/>
    <property type="match status" value="1"/>
</dbReference>
<reference evidence="6" key="1">
    <citation type="submission" date="2015-12" db="EMBL/GenBank/DDBJ databases">
        <authorList>
            <person name="Lodha T.D."/>
            <person name="Chintalapati S."/>
            <person name="Chintalapati V.R."/>
            <person name="Sravanthi T."/>
        </authorList>
    </citation>
    <scope>NUCLEOTIDE SEQUENCE [LARGE SCALE GENOMIC DNA]</scope>
    <source>
        <strain evidence="6">JC133</strain>
    </source>
</reference>
<keyword evidence="3 4" id="KW-0663">Pyridoxal phosphate</keyword>
<feature type="active site" description="Proton acceptor" evidence="2">
    <location>
        <position position="188"/>
    </location>
</feature>
<dbReference type="EMBL" id="LPWH01000051">
    <property type="protein sequence ID" value="POR03982.1"/>
    <property type="molecule type" value="Genomic_DNA"/>
</dbReference>
<evidence type="ECO:0000256" key="1">
    <source>
        <dbReference type="ARBA" id="ARBA00037999"/>
    </source>
</evidence>
<dbReference type="RefSeq" id="WP_103679739.1">
    <property type="nucleotide sequence ID" value="NZ_LPWH01000051.1"/>
</dbReference>
<evidence type="ECO:0000313" key="5">
    <source>
        <dbReference type="EMBL" id="POR03982.1"/>
    </source>
</evidence>
<dbReference type="Gene3D" id="3.40.640.10">
    <property type="entry name" value="Type I PLP-dependent aspartate aminotransferase-like (Major domain)"/>
    <property type="match status" value="1"/>
</dbReference>
<dbReference type="PIRSF" id="PIRSF000390">
    <property type="entry name" value="PLP_StrS"/>
    <property type="match status" value="1"/>
</dbReference>
<sequence>MRDVPFSKPSIGQEEIDAVTRVLQSGWLTTGAEALAFEKEFALRTGAPRALAVNSATAGLHLALEAWGVSPGTVVIVPSLTFTATAEVAHYLGAAVAFADIDPETLLLDPLKTDQLAEALRRRGQRVSAIVPVHLAGAVCDMDALTEVARKHGAALIEDAAHAFPSLTPRGYAGTLGDAGVFSFYANKTITTGEGGMVCTGDEERATRMSIMRTHGIDRPSWDRYRNSRGTWYYQVVAPGFKYNMPDTAAAIGRVQLGRADELHRARAAAASRYYPLLEPLARAGALTVPPDAPGHAWHLFVVQLAPGRDRDALIEDLARAGIGSSVHYIPLHHMPFWKEAALCPPEGAGFELPCTEAVAGRILSLPLYPDITGEEQRRVCAVLEEVLL</sequence>
<dbReference type="Pfam" id="PF01041">
    <property type="entry name" value="DegT_DnrJ_EryC1"/>
    <property type="match status" value="1"/>
</dbReference>
<organism evidence="5 6">
    <name type="scientific">Alkalispirochaeta sphaeroplastigenens</name>
    <dbReference type="NCBI Taxonomy" id="1187066"/>
    <lineage>
        <taxon>Bacteria</taxon>
        <taxon>Pseudomonadati</taxon>
        <taxon>Spirochaetota</taxon>
        <taxon>Spirochaetia</taxon>
        <taxon>Spirochaetales</taxon>
        <taxon>Spirochaetaceae</taxon>
        <taxon>Alkalispirochaeta</taxon>
    </lineage>
</organism>
<evidence type="ECO:0000256" key="2">
    <source>
        <dbReference type="PIRSR" id="PIRSR000390-1"/>
    </source>
</evidence>
<evidence type="ECO:0000256" key="3">
    <source>
        <dbReference type="PIRSR" id="PIRSR000390-2"/>
    </source>
</evidence>